<proteinExistence type="predicted"/>
<organism evidence="5 6">
    <name type="scientific">Pseudoalteromonas haloplanktis</name>
    <name type="common">Alteromonas haloplanktis</name>
    <dbReference type="NCBI Taxonomy" id="228"/>
    <lineage>
        <taxon>Bacteria</taxon>
        <taxon>Pseudomonadati</taxon>
        <taxon>Pseudomonadota</taxon>
        <taxon>Gammaproteobacteria</taxon>
        <taxon>Alteromonadales</taxon>
        <taxon>Pseudoalteromonadaceae</taxon>
        <taxon>Pseudoalteromonas</taxon>
    </lineage>
</organism>
<evidence type="ECO:0000313" key="5">
    <source>
        <dbReference type="EMBL" id="CAH9066942.1"/>
    </source>
</evidence>
<keyword evidence="1" id="KW-0805">Transcription regulation</keyword>
<sequence>MSDLIALATMREAIKQGIKIGSELRIVGFDGIEEAARFVPRLTTIHQNSQEKGVMAANLFISKEEKQYEVGYALDIGASS</sequence>
<evidence type="ECO:0000313" key="6">
    <source>
        <dbReference type="Proteomes" id="UP001152447"/>
    </source>
</evidence>
<feature type="domain" description="Transcriptional regulator LacI/GalR-like sensor" evidence="4">
    <location>
        <begin position="2"/>
        <end position="62"/>
    </location>
</feature>
<keyword evidence="2" id="KW-0238">DNA-binding</keyword>
<dbReference type="Gene3D" id="3.40.50.2300">
    <property type="match status" value="2"/>
</dbReference>
<keyword evidence="6" id="KW-1185">Reference proteome</keyword>
<comment type="caution">
    <text evidence="5">The sequence shown here is derived from an EMBL/GenBank/DDBJ whole genome shotgun (WGS) entry which is preliminary data.</text>
</comment>
<dbReference type="PANTHER" id="PTHR30146">
    <property type="entry name" value="LACI-RELATED TRANSCRIPTIONAL REPRESSOR"/>
    <property type="match status" value="1"/>
</dbReference>
<reference evidence="5" key="1">
    <citation type="submission" date="2022-07" db="EMBL/GenBank/DDBJ databases">
        <authorList>
            <person name="Criscuolo A."/>
        </authorList>
    </citation>
    <scope>NUCLEOTIDE SEQUENCE</scope>
    <source>
        <strain evidence="5">CIP103197</strain>
    </source>
</reference>
<dbReference type="InterPro" id="IPR028082">
    <property type="entry name" value="Peripla_BP_I"/>
</dbReference>
<dbReference type="Pfam" id="PF13377">
    <property type="entry name" value="Peripla_BP_3"/>
    <property type="match status" value="1"/>
</dbReference>
<evidence type="ECO:0000256" key="2">
    <source>
        <dbReference type="ARBA" id="ARBA00023125"/>
    </source>
</evidence>
<dbReference type="EMBL" id="CAMAPB010000143">
    <property type="protein sequence ID" value="CAH9066942.1"/>
    <property type="molecule type" value="Genomic_DNA"/>
</dbReference>
<evidence type="ECO:0000256" key="3">
    <source>
        <dbReference type="ARBA" id="ARBA00023163"/>
    </source>
</evidence>
<protein>
    <submittedName>
        <fullName evidence="5">HTH-type transcriptional repressor PurR</fullName>
    </submittedName>
</protein>
<dbReference type="InterPro" id="IPR046335">
    <property type="entry name" value="LacI/GalR-like_sensor"/>
</dbReference>
<keyword evidence="3" id="KW-0804">Transcription</keyword>
<name>A0A9W4R4Z2_PSEHA</name>
<dbReference type="GO" id="GO:0003700">
    <property type="term" value="F:DNA-binding transcription factor activity"/>
    <property type="evidence" value="ECO:0007669"/>
    <property type="project" value="TreeGrafter"/>
</dbReference>
<dbReference type="GO" id="GO:0000976">
    <property type="term" value="F:transcription cis-regulatory region binding"/>
    <property type="evidence" value="ECO:0007669"/>
    <property type="project" value="TreeGrafter"/>
</dbReference>
<dbReference type="Proteomes" id="UP001152447">
    <property type="component" value="Unassembled WGS sequence"/>
</dbReference>
<dbReference type="SUPFAM" id="SSF53822">
    <property type="entry name" value="Periplasmic binding protein-like I"/>
    <property type="match status" value="1"/>
</dbReference>
<gene>
    <name evidence="5" type="primary">purR_2</name>
    <name evidence="5" type="ORF">PSEHALCIP103_03690</name>
</gene>
<evidence type="ECO:0000256" key="1">
    <source>
        <dbReference type="ARBA" id="ARBA00023015"/>
    </source>
</evidence>
<dbReference type="AlphaFoldDB" id="A0A9W4R4Z2"/>
<dbReference type="PANTHER" id="PTHR30146:SF109">
    <property type="entry name" value="HTH-TYPE TRANSCRIPTIONAL REGULATOR GALS"/>
    <property type="match status" value="1"/>
</dbReference>
<evidence type="ECO:0000259" key="4">
    <source>
        <dbReference type="Pfam" id="PF13377"/>
    </source>
</evidence>
<accession>A0A9W4R4Z2</accession>